<feature type="active site" description="Proton acceptor" evidence="8">
    <location>
        <position position="42"/>
    </location>
</feature>
<dbReference type="Proteomes" id="UP000194903">
    <property type="component" value="Unassembled WGS sequence"/>
</dbReference>
<dbReference type="AlphaFoldDB" id="A0A252F494"/>
<dbReference type="GO" id="GO:0072344">
    <property type="term" value="P:rescue of stalled ribosome"/>
    <property type="evidence" value="ECO:0007669"/>
    <property type="project" value="UniProtKB-UniRule"/>
</dbReference>
<gene>
    <name evidence="8" type="primary">pth</name>
    <name evidence="11" type="ORF">CBW42_06405</name>
</gene>
<dbReference type="FunFam" id="3.40.50.1470:FF:000001">
    <property type="entry name" value="Peptidyl-tRNA hydrolase"/>
    <property type="match status" value="1"/>
</dbReference>
<feature type="binding site" evidence="8">
    <location>
        <position position="89"/>
    </location>
    <ligand>
        <name>tRNA</name>
        <dbReference type="ChEBI" id="CHEBI:17843"/>
    </ligand>
</feature>
<keyword evidence="2 8" id="KW-0820">tRNA-binding</keyword>
<dbReference type="OrthoDB" id="9800507at2"/>
<dbReference type="SUPFAM" id="SSF53178">
    <property type="entry name" value="Peptidyl-tRNA hydrolase-like"/>
    <property type="match status" value="1"/>
</dbReference>
<dbReference type="PANTHER" id="PTHR17224">
    <property type="entry name" value="PEPTIDYL-TRNA HYDROLASE"/>
    <property type="match status" value="1"/>
</dbReference>
<dbReference type="PANTHER" id="PTHR17224:SF1">
    <property type="entry name" value="PEPTIDYL-TRNA HYDROLASE"/>
    <property type="match status" value="1"/>
</dbReference>
<dbReference type="RefSeq" id="WP_087018893.1">
    <property type="nucleotide sequence ID" value="NZ_NHOC01000005.1"/>
</dbReference>
<evidence type="ECO:0000256" key="4">
    <source>
        <dbReference type="ARBA" id="ARBA00022884"/>
    </source>
</evidence>
<dbReference type="Pfam" id="PF01195">
    <property type="entry name" value="Pept_tRNA_hydro"/>
    <property type="match status" value="1"/>
</dbReference>
<keyword evidence="4 8" id="KW-0694">RNA-binding</keyword>
<protein>
    <recommendedName>
        <fullName evidence="7 8">Peptidyl-tRNA hydrolase</fullName>
        <shortName evidence="8">Pth</shortName>
        <ecNumber evidence="1 8">3.1.1.29</ecNumber>
    </recommendedName>
</protein>
<evidence type="ECO:0000256" key="3">
    <source>
        <dbReference type="ARBA" id="ARBA00022801"/>
    </source>
</evidence>
<dbReference type="HAMAP" id="MF_00083">
    <property type="entry name" value="Pept_tRNA_hydro_bact"/>
    <property type="match status" value="1"/>
</dbReference>
<feature type="site" description="Discriminates between blocked and unblocked aminoacyl-tRNA" evidence="8">
    <location>
        <position position="32"/>
    </location>
</feature>
<evidence type="ECO:0000256" key="2">
    <source>
        <dbReference type="ARBA" id="ARBA00022555"/>
    </source>
</evidence>
<dbReference type="CDD" id="cd00462">
    <property type="entry name" value="PTH"/>
    <property type="match status" value="1"/>
</dbReference>
<evidence type="ECO:0000256" key="1">
    <source>
        <dbReference type="ARBA" id="ARBA00013260"/>
    </source>
</evidence>
<dbReference type="InterPro" id="IPR001328">
    <property type="entry name" value="Pept_tRNA_hydro"/>
</dbReference>
<dbReference type="InterPro" id="IPR036416">
    <property type="entry name" value="Pept_tRNA_hydro_sf"/>
</dbReference>
<dbReference type="InterPro" id="IPR018171">
    <property type="entry name" value="Pept_tRNA_hydro_CS"/>
</dbReference>
<feature type="binding site" evidence="8">
    <location>
        <position position="135"/>
    </location>
    <ligand>
        <name>tRNA</name>
        <dbReference type="ChEBI" id="CHEBI:17843"/>
    </ligand>
</feature>
<keyword evidence="8" id="KW-0963">Cytoplasm</keyword>
<evidence type="ECO:0000256" key="7">
    <source>
        <dbReference type="ARBA" id="ARBA00050038"/>
    </source>
</evidence>
<evidence type="ECO:0000256" key="5">
    <source>
        <dbReference type="ARBA" id="ARBA00038063"/>
    </source>
</evidence>
<comment type="similarity">
    <text evidence="5 8 10">Belongs to the PTH family.</text>
</comment>
<comment type="function">
    <text evidence="8">Hydrolyzes ribosome-free peptidyl-tRNAs (with 1 or more amino acids incorporated), which drop off the ribosome during protein synthesis, or as a result of ribosome stalling.</text>
</comment>
<keyword evidence="12" id="KW-1185">Reference proteome</keyword>
<feature type="site" description="Stabilizes the basic form of H active site to accept a proton" evidence="8">
    <location>
        <position position="114"/>
    </location>
</feature>
<feature type="binding site" evidence="8">
    <location>
        <position position="87"/>
    </location>
    <ligand>
        <name>tRNA</name>
        <dbReference type="ChEBI" id="CHEBI:17843"/>
    </ligand>
</feature>
<dbReference type="Gene3D" id="3.40.50.1470">
    <property type="entry name" value="Peptidyl-tRNA hydrolase"/>
    <property type="match status" value="1"/>
</dbReference>
<comment type="caution">
    <text evidence="11">The sequence shown here is derived from an EMBL/GenBank/DDBJ whole genome shotgun (WGS) entry which is preliminary data.</text>
</comment>
<feature type="binding site" evidence="8">
    <location>
        <position position="37"/>
    </location>
    <ligand>
        <name>tRNA</name>
        <dbReference type="ChEBI" id="CHEBI:17843"/>
    </ligand>
</feature>
<proteinExistence type="inferred from homology"/>
<keyword evidence="3 8" id="KW-0378">Hydrolase</keyword>
<comment type="subcellular location">
    <subcellularLocation>
        <location evidence="8">Cytoplasm</location>
    </subcellularLocation>
</comment>
<accession>A0A252F494</accession>
<evidence type="ECO:0000256" key="10">
    <source>
        <dbReference type="RuleBase" id="RU004320"/>
    </source>
</evidence>
<dbReference type="GO" id="GO:0006515">
    <property type="term" value="P:protein quality control for misfolded or incompletely synthesized proteins"/>
    <property type="evidence" value="ECO:0007669"/>
    <property type="project" value="UniProtKB-UniRule"/>
</dbReference>
<dbReference type="GO" id="GO:0004045">
    <property type="term" value="F:peptidyl-tRNA hydrolase activity"/>
    <property type="evidence" value="ECO:0007669"/>
    <property type="project" value="UniProtKB-UniRule"/>
</dbReference>
<dbReference type="PROSITE" id="PS01195">
    <property type="entry name" value="PEPT_TRNA_HYDROL_1"/>
    <property type="match status" value="1"/>
</dbReference>
<evidence type="ECO:0000256" key="6">
    <source>
        <dbReference type="ARBA" id="ARBA00048707"/>
    </source>
</evidence>
<dbReference type="NCBIfam" id="TIGR00447">
    <property type="entry name" value="pth"/>
    <property type="match status" value="1"/>
</dbReference>
<dbReference type="EMBL" id="NHOC01000005">
    <property type="protein sequence ID" value="OUM20460.1"/>
    <property type="molecule type" value="Genomic_DNA"/>
</dbReference>
<name>A0A252F494_9FIRM</name>
<dbReference type="GO" id="GO:0005737">
    <property type="term" value="C:cytoplasm"/>
    <property type="evidence" value="ECO:0007669"/>
    <property type="project" value="UniProtKB-SubCell"/>
</dbReference>
<dbReference type="GO" id="GO:0000049">
    <property type="term" value="F:tRNA binding"/>
    <property type="evidence" value="ECO:0007669"/>
    <property type="project" value="UniProtKB-UniRule"/>
</dbReference>
<comment type="catalytic activity">
    <reaction evidence="6 8 9">
        <text>an N-acyl-L-alpha-aminoacyl-tRNA + H2O = an N-acyl-L-amino acid + a tRNA + H(+)</text>
        <dbReference type="Rhea" id="RHEA:54448"/>
        <dbReference type="Rhea" id="RHEA-COMP:10123"/>
        <dbReference type="Rhea" id="RHEA-COMP:13883"/>
        <dbReference type="ChEBI" id="CHEBI:15377"/>
        <dbReference type="ChEBI" id="CHEBI:15378"/>
        <dbReference type="ChEBI" id="CHEBI:59874"/>
        <dbReference type="ChEBI" id="CHEBI:78442"/>
        <dbReference type="ChEBI" id="CHEBI:138191"/>
        <dbReference type="EC" id="3.1.1.29"/>
    </reaction>
</comment>
<reference evidence="11 12" key="1">
    <citation type="submission" date="2017-05" db="EMBL/GenBank/DDBJ databases">
        <title>Butyricicoccus porcorum sp. nov. a butyrate-producing bacterium from the swine intestinal tract.</title>
        <authorList>
            <person name="Trachsel J."/>
            <person name="Humphrey S."/>
            <person name="Allen H.K."/>
        </authorList>
    </citation>
    <scope>NUCLEOTIDE SEQUENCE [LARGE SCALE GENOMIC DNA]</scope>
    <source>
        <strain evidence="11">BB10</strain>
    </source>
</reference>
<sequence length="219" mass="23900">MSIFDIFAKLEQEKKSKSPAQPVEWLVVGLGNPGKKYENTRHNTGFRVIDALCAKHAVRCDRAKFQALTGEAVLGGKRVLLVKPQTFMNLSGEAVRAAADFYKIPPEHILVIFDDISLPVGTLRIRPKGSAGGQNGVKNIIEQLGSDQFPRIKVGIGAKPHPDYDLADWVLSNITENELPDMNDAVNRAVLAVSELIENGVPSATQKYNGKAAQPKNCK</sequence>
<dbReference type="EC" id="3.1.1.29" evidence="1 8"/>
<comment type="function">
    <text evidence="8">Catalyzes the release of premature peptidyl moieties from peptidyl-tRNA molecules trapped in stalled 50S ribosomal subunits, and thus maintains levels of free tRNAs and 50S ribosomes.</text>
</comment>
<evidence type="ECO:0000256" key="8">
    <source>
        <dbReference type="HAMAP-Rule" id="MF_00083"/>
    </source>
</evidence>
<evidence type="ECO:0000256" key="9">
    <source>
        <dbReference type="RuleBase" id="RU000673"/>
    </source>
</evidence>
<organism evidence="11 12">
    <name type="scientific">Butyricicoccus porcorum</name>
    <dbReference type="NCBI Taxonomy" id="1945634"/>
    <lineage>
        <taxon>Bacteria</taxon>
        <taxon>Bacillati</taxon>
        <taxon>Bacillota</taxon>
        <taxon>Clostridia</taxon>
        <taxon>Eubacteriales</taxon>
        <taxon>Butyricicoccaceae</taxon>
        <taxon>Butyricicoccus</taxon>
    </lineage>
</organism>
<evidence type="ECO:0000313" key="11">
    <source>
        <dbReference type="EMBL" id="OUM20460.1"/>
    </source>
</evidence>
<comment type="subunit">
    <text evidence="8">Monomer.</text>
</comment>
<evidence type="ECO:0000313" key="12">
    <source>
        <dbReference type="Proteomes" id="UP000194903"/>
    </source>
</evidence>